<gene>
    <name evidence="7" type="ORF">H8Z82_02080</name>
</gene>
<organism evidence="7 8">
    <name type="scientific">Blautia difficilis</name>
    <dbReference type="NCBI Taxonomy" id="2763027"/>
    <lineage>
        <taxon>Bacteria</taxon>
        <taxon>Bacillati</taxon>
        <taxon>Bacillota</taxon>
        <taxon>Clostridia</taxon>
        <taxon>Lachnospirales</taxon>
        <taxon>Lachnospiraceae</taxon>
        <taxon>Blautia</taxon>
    </lineage>
</organism>
<proteinExistence type="predicted"/>
<evidence type="ECO:0000256" key="3">
    <source>
        <dbReference type="ARBA" id="ARBA00022692"/>
    </source>
</evidence>
<feature type="transmembrane region" description="Helical" evidence="6">
    <location>
        <begin position="92"/>
        <end position="113"/>
    </location>
</feature>
<feature type="transmembrane region" description="Helical" evidence="6">
    <location>
        <begin position="276"/>
        <end position="295"/>
    </location>
</feature>
<evidence type="ECO:0000256" key="5">
    <source>
        <dbReference type="ARBA" id="ARBA00023136"/>
    </source>
</evidence>
<keyword evidence="8" id="KW-1185">Reference proteome</keyword>
<dbReference type="PANTHER" id="PTHR43370:SF1">
    <property type="entry name" value="GUANOSINE ABC TRANSPORTER PERMEASE PROTEIN NUPQ"/>
    <property type="match status" value="1"/>
</dbReference>
<feature type="transmembrane region" description="Helical" evidence="6">
    <location>
        <begin position="14"/>
        <end position="32"/>
    </location>
</feature>
<comment type="caution">
    <text evidence="7">The sequence shown here is derived from an EMBL/GenBank/DDBJ whole genome shotgun (WGS) entry which is preliminary data.</text>
</comment>
<dbReference type="RefSeq" id="WP_186994090.1">
    <property type="nucleotide sequence ID" value="NZ_JACOQG010000002.1"/>
</dbReference>
<feature type="transmembrane region" description="Helical" evidence="6">
    <location>
        <begin position="198"/>
        <end position="217"/>
    </location>
</feature>
<evidence type="ECO:0000256" key="6">
    <source>
        <dbReference type="SAM" id="Phobius"/>
    </source>
</evidence>
<evidence type="ECO:0000256" key="2">
    <source>
        <dbReference type="ARBA" id="ARBA00022475"/>
    </source>
</evidence>
<feature type="transmembrane region" description="Helical" evidence="6">
    <location>
        <begin position="151"/>
        <end position="168"/>
    </location>
</feature>
<keyword evidence="4 6" id="KW-1133">Transmembrane helix</keyword>
<keyword evidence="3 6" id="KW-0812">Transmembrane</keyword>
<dbReference type="EMBL" id="JACOQG010000002">
    <property type="protein sequence ID" value="MBC5778462.1"/>
    <property type="molecule type" value="Genomic_DNA"/>
</dbReference>
<evidence type="ECO:0000256" key="4">
    <source>
        <dbReference type="ARBA" id="ARBA00022989"/>
    </source>
</evidence>
<protein>
    <submittedName>
        <fullName evidence="7">ABC transporter permease</fullName>
    </submittedName>
</protein>
<reference evidence="7 8" key="1">
    <citation type="submission" date="2020-08" db="EMBL/GenBank/DDBJ databases">
        <title>Genome public.</title>
        <authorList>
            <person name="Liu C."/>
            <person name="Sun Q."/>
        </authorList>
    </citation>
    <scope>NUCLEOTIDE SEQUENCE [LARGE SCALE GENOMIC DNA]</scope>
    <source>
        <strain evidence="7 8">M29</strain>
    </source>
</reference>
<dbReference type="Proteomes" id="UP000649826">
    <property type="component" value="Unassembled WGS sequence"/>
</dbReference>
<evidence type="ECO:0000313" key="8">
    <source>
        <dbReference type="Proteomes" id="UP000649826"/>
    </source>
</evidence>
<evidence type="ECO:0000256" key="1">
    <source>
        <dbReference type="ARBA" id="ARBA00004651"/>
    </source>
</evidence>
<feature type="transmembrane region" description="Helical" evidence="6">
    <location>
        <begin position="64"/>
        <end position="85"/>
    </location>
</feature>
<dbReference type="PANTHER" id="PTHR43370">
    <property type="entry name" value="SUGAR ABC TRANSPORTER INTEGRAL MEMBRANE PROTEIN-RELATED"/>
    <property type="match status" value="1"/>
</dbReference>
<dbReference type="Pfam" id="PF02653">
    <property type="entry name" value="BPD_transp_2"/>
    <property type="match status" value="1"/>
</dbReference>
<accession>A0ABR7IEL7</accession>
<keyword evidence="5 6" id="KW-0472">Membrane</keyword>
<dbReference type="CDD" id="cd06580">
    <property type="entry name" value="TM_PBP1_transp_TpRbsC_like"/>
    <property type="match status" value="1"/>
</dbReference>
<keyword evidence="2" id="KW-1003">Cell membrane</keyword>
<name>A0ABR7IEL7_9FIRM</name>
<evidence type="ECO:0000313" key="7">
    <source>
        <dbReference type="EMBL" id="MBC5778462.1"/>
    </source>
</evidence>
<comment type="subcellular location">
    <subcellularLocation>
        <location evidence="1">Cell membrane</location>
        <topology evidence="1">Multi-pass membrane protein</topology>
    </subcellularLocation>
</comment>
<sequence length="306" mass="32295">MWKAILSPDFFSTILRSATPILFATLASAIAAKSGICNMALEGIMLFSALFGVIFSSLTHSAWLGLLITMVIGGLIGMILAFFILNLKTDEILAAIAINLTATGGTVLIMVAFSGDRGVSSSIRSVSAPTVTLPLIEKIPFIGSVLSGQNVLTWLAILAVILLHLFLYKTPLGLAIRAVGENKNAAESVGISSRKIKYIALILSGVLASMGGFYLSGGYMNMFTKDMSGGRGFIALAASSMGGDTPVGGFLVSLLFGLAQAVANVMQLTSLMPYEIILMVPYLTTLVGLGVYYYGQKKKKERLSGK</sequence>
<dbReference type="InterPro" id="IPR001851">
    <property type="entry name" value="ABC_transp_permease"/>
</dbReference>
<feature type="transmembrane region" description="Helical" evidence="6">
    <location>
        <begin position="39"/>
        <end position="58"/>
    </location>
</feature>